<gene>
    <name evidence="4" type="ORF">C8A03DRAFT_30322</name>
</gene>
<keyword evidence="3" id="KW-0812">Transmembrane</keyword>
<reference evidence="4" key="1">
    <citation type="journal article" date="2023" name="Mol. Phylogenet. Evol.">
        <title>Genome-scale phylogeny and comparative genomics of the fungal order Sordariales.</title>
        <authorList>
            <person name="Hensen N."/>
            <person name="Bonometti L."/>
            <person name="Westerberg I."/>
            <person name="Brannstrom I.O."/>
            <person name="Guillou S."/>
            <person name="Cros-Aarteil S."/>
            <person name="Calhoun S."/>
            <person name="Haridas S."/>
            <person name="Kuo A."/>
            <person name="Mondo S."/>
            <person name="Pangilinan J."/>
            <person name="Riley R."/>
            <person name="LaButti K."/>
            <person name="Andreopoulos B."/>
            <person name="Lipzen A."/>
            <person name="Chen C."/>
            <person name="Yan M."/>
            <person name="Daum C."/>
            <person name="Ng V."/>
            <person name="Clum A."/>
            <person name="Steindorff A."/>
            <person name="Ohm R.A."/>
            <person name="Martin F."/>
            <person name="Silar P."/>
            <person name="Natvig D.O."/>
            <person name="Lalanne C."/>
            <person name="Gautier V."/>
            <person name="Ament-Velasquez S.L."/>
            <person name="Kruys A."/>
            <person name="Hutchinson M.I."/>
            <person name="Powell A.J."/>
            <person name="Barry K."/>
            <person name="Miller A.N."/>
            <person name="Grigoriev I.V."/>
            <person name="Debuchy R."/>
            <person name="Gladieux P."/>
            <person name="Hiltunen Thoren M."/>
            <person name="Johannesson H."/>
        </authorList>
    </citation>
    <scope>NUCLEOTIDE SEQUENCE</scope>
    <source>
        <strain evidence="4">CBS 532.94</strain>
    </source>
</reference>
<dbReference type="EMBL" id="MU860020">
    <property type="protein sequence ID" value="KAK4241597.1"/>
    <property type="molecule type" value="Genomic_DNA"/>
</dbReference>
<organism evidence="4 5">
    <name type="scientific">Achaetomium macrosporum</name>
    <dbReference type="NCBI Taxonomy" id="79813"/>
    <lineage>
        <taxon>Eukaryota</taxon>
        <taxon>Fungi</taxon>
        <taxon>Dikarya</taxon>
        <taxon>Ascomycota</taxon>
        <taxon>Pezizomycotina</taxon>
        <taxon>Sordariomycetes</taxon>
        <taxon>Sordariomycetidae</taxon>
        <taxon>Sordariales</taxon>
        <taxon>Chaetomiaceae</taxon>
        <taxon>Achaetomium</taxon>
    </lineage>
</organism>
<sequence length="424" mass="47283">MYYYSLLKQSYSPLPPRTFTKARVAGLALCLLTLLILVVGGHYLVWGTRFAYRTFRFASVSDHACDGEHGTPNHGPGSPPIPNLVHYVWLLSNPAELRLSFKFFVSIYSAHIFWRPERIYIHTDAAPEVVARARDSGTPWTRRILAIPGLEINHVEAPHTTHRGIEIKWIQHKSDFVRLAVLREYGGVNLDTDAIPLRDVSDLRARGFRNVIGQQLGLAQSDVRQSIPTLFYHAAHEFFDGGWDTASIRLLTDLGNRLASLPSEVLILQPQAFSPISWQDEDQKRLFSPSLPAMDPTTNTNTTTSMREEEEQALKSSAAESGMCRGVLAWLKYRENEKGAGLYGHGTRVPGLVGDLGDGGAGEIDFSSSYVLHAFDSAVEKVLGKGKEVDVRYVLARRSNYARAVFPAVWQAVQEGVVPREEIE</sequence>
<feature type="region of interest" description="Disordered" evidence="2">
    <location>
        <begin position="287"/>
        <end position="316"/>
    </location>
</feature>
<dbReference type="Proteomes" id="UP001303760">
    <property type="component" value="Unassembled WGS sequence"/>
</dbReference>
<dbReference type="AlphaFoldDB" id="A0AAN7CI94"/>
<dbReference type="GO" id="GO:1901135">
    <property type="term" value="P:carbohydrate derivative metabolic process"/>
    <property type="evidence" value="ECO:0007669"/>
    <property type="project" value="UniProtKB-ARBA"/>
</dbReference>
<dbReference type="SUPFAM" id="SSF53448">
    <property type="entry name" value="Nucleotide-diphospho-sugar transferases"/>
    <property type="match status" value="1"/>
</dbReference>
<keyword evidence="5" id="KW-1185">Reference proteome</keyword>
<comment type="similarity">
    <text evidence="1">Belongs to the glycosyltransferase 32 family.</text>
</comment>
<evidence type="ECO:0000313" key="5">
    <source>
        <dbReference type="Proteomes" id="UP001303760"/>
    </source>
</evidence>
<dbReference type="Pfam" id="PF04488">
    <property type="entry name" value="Gly_transf_sug"/>
    <property type="match status" value="1"/>
</dbReference>
<keyword evidence="3" id="KW-1133">Transmembrane helix</keyword>
<dbReference type="PANTHER" id="PTHR46830:SF2">
    <property type="entry name" value="ALPHA-1,4-N-ACETYLGLUCOSAMINYLTRANSFERASE"/>
    <property type="match status" value="1"/>
</dbReference>
<name>A0AAN7CI94_9PEZI</name>
<protein>
    <submittedName>
        <fullName evidence="4">Lactosylceramide 4-alpha-galactosyltransferase</fullName>
    </submittedName>
</protein>
<reference evidence="4" key="2">
    <citation type="submission" date="2023-05" db="EMBL/GenBank/DDBJ databases">
        <authorList>
            <consortium name="Lawrence Berkeley National Laboratory"/>
            <person name="Steindorff A."/>
            <person name="Hensen N."/>
            <person name="Bonometti L."/>
            <person name="Westerberg I."/>
            <person name="Brannstrom I.O."/>
            <person name="Guillou S."/>
            <person name="Cros-Aarteil S."/>
            <person name="Calhoun S."/>
            <person name="Haridas S."/>
            <person name="Kuo A."/>
            <person name="Mondo S."/>
            <person name="Pangilinan J."/>
            <person name="Riley R."/>
            <person name="Labutti K."/>
            <person name="Andreopoulos B."/>
            <person name="Lipzen A."/>
            <person name="Chen C."/>
            <person name="Yanf M."/>
            <person name="Daum C."/>
            <person name="Ng V."/>
            <person name="Clum A."/>
            <person name="Ohm R."/>
            <person name="Martin F."/>
            <person name="Silar P."/>
            <person name="Natvig D."/>
            <person name="Lalanne C."/>
            <person name="Gautier V."/>
            <person name="Ament-Velasquez S.L."/>
            <person name="Kruys A."/>
            <person name="Hutchinson M.I."/>
            <person name="Powell A.J."/>
            <person name="Barry K."/>
            <person name="Miller A.N."/>
            <person name="Grigoriev I.V."/>
            <person name="Debuchy R."/>
            <person name="Gladieux P."/>
            <person name="Thoren M.H."/>
            <person name="Johannesson H."/>
        </authorList>
    </citation>
    <scope>NUCLEOTIDE SEQUENCE</scope>
    <source>
        <strain evidence="4">CBS 532.94</strain>
    </source>
</reference>
<evidence type="ECO:0000256" key="3">
    <source>
        <dbReference type="SAM" id="Phobius"/>
    </source>
</evidence>
<evidence type="ECO:0000256" key="2">
    <source>
        <dbReference type="SAM" id="MobiDB-lite"/>
    </source>
</evidence>
<keyword evidence="3" id="KW-0472">Membrane</keyword>
<feature type="transmembrane region" description="Helical" evidence="3">
    <location>
        <begin position="24"/>
        <end position="46"/>
    </location>
</feature>
<dbReference type="InterPro" id="IPR029044">
    <property type="entry name" value="Nucleotide-diphossugar_trans"/>
</dbReference>
<dbReference type="InterPro" id="IPR007577">
    <property type="entry name" value="GlycoTrfase_DXD_sugar-bd_CS"/>
</dbReference>
<dbReference type="PANTHER" id="PTHR46830">
    <property type="entry name" value="TRANSFERASE, PUTATIVE-RELATED"/>
    <property type="match status" value="1"/>
</dbReference>
<evidence type="ECO:0000256" key="1">
    <source>
        <dbReference type="ARBA" id="ARBA00009003"/>
    </source>
</evidence>
<evidence type="ECO:0000313" key="4">
    <source>
        <dbReference type="EMBL" id="KAK4241597.1"/>
    </source>
</evidence>
<proteinExistence type="inferred from homology"/>
<comment type="caution">
    <text evidence="4">The sequence shown here is derived from an EMBL/GenBank/DDBJ whole genome shotgun (WGS) entry which is preliminary data.</text>
</comment>
<dbReference type="Gene3D" id="3.90.550.20">
    <property type="match status" value="1"/>
</dbReference>
<accession>A0AAN7CI94</accession>